<dbReference type="Pfam" id="PF00874">
    <property type="entry name" value="PRD"/>
    <property type="match status" value="2"/>
</dbReference>
<dbReference type="InterPro" id="IPR036095">
    <property type="entry name" value="PTS_EIIB-like_sf"/>
</dbReference>
<evidence type="ECO:0000313" key="9">
    <source>
        <dbReference type="EMBL" id="MEB3750868.1"/>
    </source>
</evidence>
<dbReference type="InterPro" id="IPR016152">
    <property type="entry name" value="PTrfase/Anion_transptr"/>
</dbReference>
<dbReference type="Proteomes" id="UP000029267">
    <property type="component" value="Unassembled WGS sequence"/>
</dbReference>
<keyword evidence="10" id="KW-1185">Reference proteome</keyword>
<feature type="domain" description="PRD" evidence="8">
    <location>
        <begin position="317"/>
        <end position="424"/>
    </location>
</feature>
<dbReference type="InterPro" id="IPR036388">
    <property type="entry name" value="WH-like_DNA-bd_sf"/>
</dbReference>
<dbReference type="SUPFAM" id="SSF63520">
    <property type="entry name" value="PTS-regulatory domain, PRD"/>
    <property type="match status" value="2"/>
</dbReference>
<dbReference type="Gene3D" id="1.10.1790.10">
    <property type="entry name" value="PRD domain"/>
    <property type="match status" value="2"/>
</dbReference>
<dbReference type="Pfam" id="PF05043">
    <property type="entry name" value="Mga"/>
    <property type="match status" value="1"/>
</dbReference>
<dbReference type="PROSITE" id="PS51099">
    <property type="entry name" value="PTS_EIIB_TYPE_2"/>
    <property type="match status" value="1"/>
</dbReference>
<dbReference type="InterPro" id="IPR013196">
    <property type="entry name" value="HTH_11"/>
</dbReference>
<dbReference type="CDD" id="cd00211">
    <property type="entry name" value="PTS_IIA_fru"/>
    <property type="match status" value="1"/>
</dbReference>
<dbReference type="PROSITE" id="PS51372">
    <property type="entry name" value="PRD_2"/>
    <property type="match status" value="2"/>
</dbReference>
<dbReference type="EMBL" id="JPYA02000002">
    <property type="protein sequence ID" value="MEB3750868.1"/>
    <property type="molecule type" value="Genomic_DNA"/>
</dbReference>
<evidence type="ECO:0000256" key="4">
    <source>
        <dbReference type="ARBA" id="ARBA00023159"/>
    </source>
</evidence>
<dbReference type="SUPFAM" id="SSF46785">
    <property type="entry name" value="Winged helix' DNA-binding domain"/>
    <property type="match status" value="1"/>
</dbReference>
<feature type="domain" description="PTS EIIB type-2" evidence="7">
    <location>
        <begin position="429"/>
        <end position="520"/>
    </location>
</feature>
<dbReference type="Pfam" id="PF00359">
    <property type="entry name" value="PTS_EIIA_2"/>
    <property type="match status" value="1"/>
</dbReference>
<reference evidence="9 10" key="1">
    <citation type="journal article" date="2014" name="Genome Announc.">
        <title>Draft Genome Sequence of Geobacillus icigianus Strain G1w1T Isolated from Hot Springs in the Valley of Geysers, Kamchatka (Russian Federation).</title>
        <authorList>
            <person name="Bryanskaya A.V."/>
            <person name="Rozanov A.S."/>
            <person name="Logacheva M.D."/>
            <person name="Kotenko A.V."/>
            <person name="Peltek S.E."/>
        </authorList>
    </citation>
    <scope>NUCLEOTIDE SEQUENCE [LARGE SCALE GENOMIC DNA]</scope>
    <source>
        <strain evidence="9 10">G1w1</strain>
    </source>
</reference>
<dbReference type="PROSITE" id="PS51094">
    <property type="entry name" value="PTS_EIIA_TYPE_2"/>
    <property type="match status" value="1"/>
</dbReference>
<dbReference type="InterPro" id="IPR002178">
    <property type="entry name" value="PTS_EIIA_type-2_dom"/>
</dbReference>
<keyword evidence="5" id="KW-0804">Transcription</keyword>
<dbReference type="SUPFAM" id="SSF55804">
    <property type="entry name" value="Phoshotransferase/anion transport protein"/>
    <property type="match status" value="1"/>
</dbReference>
<keyword evidence="3" id="KW-0805">Transcription regulation</keyword>
<dbReference type="Pfam" id="PF08279">
    <property type="entry name" value="HTH_11"/>
    <property type="match status" value="1"/>
</dbReference>
<dbReference type="CDD" id="cd05568">
    <property type="entry name" value="PTS_IIB_bgl_like"/>
    <property type="match status" value="1"/>
</dbReference>
<feature type="domain" description="PTS EIIA type-2" evidence="6">
    <location>
        <begin position="528"/>
        <end position="666"/>
    </location>
</feature>
<evidence type="ECO:0000259" key="7">
    <source>
        <dbReference type="PROSITE" id="PS51099"/>
    </source>
</evidence>
<dbReference type="InterPro" id="IPR050661">
    <property type="entry name" value="BglG_antiterminators"/>
</dbReference>
<dbReference type="InterPro" id="IPR007737">
    <property type="entry name" value="Mga_HTH"/>
</dbReference>
<sequence length="671" mass="76762">MGMTETGVIYSATITTAQRGEIHPMNERQKEILRILLSDSNQYVSTQHLADVIGCSEKTIRNDLKVIESDLLQHTNAYLEKKPGTGVTLHIHEGEREKLYQRLYSTTRLIDSQEDRLMEMAYELLLGTSHVTLQSLANRYYMPKSVLKKELHQLEQWLEKYGLRLVLRKKLGLIIDGSERNKRAAAANLCELAGSFTNRSFVKKQFPAHEVSVIENVLSEIEVPHHMTWIDETRESLLVHTLIALKRIKMNKPIGPVSNKDGIQKTDEYAWMVGFVKRLEPYFALRFPEEEITLLTIHLLSAKLRYSPSKEVGILFENEQSIHFIVQSLIDCMSRLTGIEFALDNELKEGLFLHSAAAFHRLIHGLPISNPMVSEIKKAYPYMFDRVIAAVTELNSQFPYKIPEEEAAYLALHFQASYERLKKVNAQHQHVLIVCQLGIGMSQLIQTKLESHFRDLHIVGSVRKEEVDRYVQQQRIDLIISTAPLTTSGVPVIVVSPLLPKSDLKKIERFLKYCYDQDPKMDQLALFSFLQSGVIVLQLEKEHRYEVIEELASALNQFGYVEEQYIHSAIIREKTAATAIGSGMAIPHGDPRFIRQSAIAVATLKQPLDWGGESVQLVFLLAVKEKRGSTKQLFRELSWLSEHPDMVQKLVKETTREQWLKVLHSCLKAMD</sequence>
<accession>A0ABU6BFY6</accession>
<dbReference type="InterPro" id="IPR036390">
    <property type="entry name" value="WH_DNA-bd_sf"/>
</dbReference>
<evidence type="ECO:0000256" key="5">
    <source>
        <dbReference type="ARBA" id="ARBA00023163"/>
    </source>
</evidence>
<dbReference type="SUPFAM" id="SSF52794">
    <property type="entry name" value="PTS system IIB component-like"/>
    <property type="match status" value="1"/>
</dbReference>
<dbReference type="Gene3D" id="3.40.930.10">
    <property type="entry name" value="Mannitol-specific EII, Chain A"/>
    <property type="match status" value="1"/>
</dbReference>
<keyword evidence="4" id="KW-0010">Activator</keyword>
<proteinExistence type="predicted"/>
<gene>
    <name evidence="9" type="ORF">EP10_001709</name>
</gene>
<evidence type="ECO:0000256" key="3">
    <source>
        <dbReference type="ARBA" id="ARBA00023015"/>
    </source>
</evidence>
<dbReference type="InterPro" id="IPR013011">
    <property type="entry name" value="PTS_EIIB_2"/>
</dbReference>
<dbReference type="PANTHER" id="PTHR30185">
    <property type="entry name" value="CRYPTIC BETA-GLUCOSIDE BGL OPERON ANTITERMINATOR"/>
    <property type="match status" value="1"/>
</dbReference>
<keyword evidence="1" id="KW-0808">Transferase</keyword>
<evidence type="ECO:0000256" key="1">
    <source>
        <dbReference type="ARBA" id="ARBA00022679"/>
    </source>
</evidence>
<dbReference type="InterPro" id="IPR036634">
    <property type="entry name" value="PRD_sf"/>
</dbReference>
<feature type="domain" description="PRD" evidence="8">
    <location>
        <begin position="205"/>
        <end position="309"/>
    </location>
</feature>
<evidence type="ECO:0000256" key="2">
    <source>
        <dbReference type="ARBA" id="ARBA00022737"/>
    </source>
</evidence>
<protein>
    <submittedName>
        <fullName evidence="9">Transcriptional regulator ManR</fullName>
    </submittedName>
</protein>
<dbReference type="Gene3D" id="1.10.10.10">
    <property type="entry name" value="Winged helix-like DNA-binding domain superfamily/Winged helix DNA-binding domain"/>
    <property type="match status" value="2"/>
</dbReference>
<dbReference type="PANTHER" id="PTHR30185:SF12">
    <property type="entry name" value="TRANSCRIPTIONAL REGULATOR MANR"/>
    <property type="match status" value="1"/>
</dbReference>
<name>A0ABU6BFY6_9BACL</name>
<keyword evidence="2" id="KW-0677">Repeat</keyword>
<dbReference type="Gene3D" id="3.40.50.2300">
    <property type="match status" value="1"/>
</dbReference>
<comment type="caution">
    <text evidence="9">The sequence shown here is derived from an EMBL/GenBank/DDBJ whole genome shotgun (WGS) entry which is preliminary data.</text>
</comment>
<dbReference type="PROSITE" id="PS00372">
    <property type="entry name" value="PTS_EIIA_TYPE_2_HIS"/>
    <property type="match status" value="1"/>
</dbReference>
<dbReference type="InterPro" id="IPR011608">
    <property type="entry name" value="PRD"/>
</dbReference>
<evidence type="ECO:0000259" key="8">
    <source>
        <dbReference type="PROSITE" id="PS51372"/>
    </source>
</evidence>
<evidence type="ECO:0000313" key="10">
    <source>
        <dbReference type="Proteomes" id="UP000029267"/>
    </source>
</evidence>
<evidence type="ECO:0000259" key="6">
    <source>
        <dbReference type="PROSITE" id="PS51094"/>
    </source>
</evidence>
<organism evidence="9 10">
    <name type="scientific">Geobacillus icigianus</name>
    <dbReference type="NCBI Taxonomy" id="1430331"/>
    <lineage>
        <taxon>Bacteria</taxon>
        <taxon>Bacillati</taxon>
        <taxon>Bacillota</taxon>
        <taxon>Bacilli</taxon>
        <taxon>Bacillales</taxon>
        <taxon>Anoxybacillaceae</taxon>
        <taxon>Geobacillus</taxon>
    </lineage>
</organism>